<reference evidence="3" key="1">
    <citation type="submission" date="2013-03" db="EMBL/GenBank/DDBJ databases">
        <title>The Genome Sequence of Anopheles minimus MINIMUS1.</title>
        <authorList>
            <consortium name="The Broad Institute Genomics Platform"/>
            <person name="Neafsey D.E."/>
            <person name="Walton C."/>
            <person name="Walker B."/>
            <person name="Young S.K."/>
            <person name="Zeng Q."/>
            <person name="Gargeya S."/>
            <person name="Fitzgerald M."/>
            <person name="Haas B."/>
            <person name="Abouelleil A."/>
            <person name="Allen A.W."/>
            <person name="Alvarado L."/>
            <person name="Arachchi H.M."/>
            <person name="Berlin A.M."/>
            <person name="Chapman S.B."/>
            <person name="Gainer-Dewar J."/>
            <person name="Goldberg J."/>
            <person name="Griggs A."/>
            <person name="Gujja S."/>
            <person name="Hansen M."/>
            <person name="Howarth C."/>
            <person name="Imamovic A."/>
            <person name="Ireland A."/>
            <person name="Larimer J."/>
            <person name="McCowan C."/>
            <person name="Murphy C."/>
            <person name="Pearson M."/>
            <person name="Poon T.W."/>
            <person name="Priest M."/>
            <person name="Roberts A."/>
            <person name="Saif S."/>
            <person name="Shea T."/>
            <person name="Sisk P."/>
            <person name="Sykes S."/>
            <person name="Wortman J."/>
            <person name="Nusbaum C."/>
            <person name="Birren B."/>
        </authorList>
    </citation>
    <scope>NUCLEOTIDE SEQUENCE [LARGE SCALE GENOMIC DNA]</scope>
    <source>
        <strain evidence="3">MINIMUS1</strain>
    </source>
</reference>
<organism evidence="2 3">
    <name type="scientific">Anopheles minimus</name>
    <dbReference type="NCBI Taxonomy" id="112268"/>
    <lineage>
        <taxon>Eukaryota</taxon>
        <taxon>Metazoa</taxon>
        <taxon>Ecdysozoa</taxon>
        <taxon>Arthropoda</taxon>
        <taxon>Hexapoda</taxon>
        <taxon>Insecta</taxon>
        <taxon>Pterygota</taxon>
        <taxon>Neoptera</taxon>
        <taxon>Endopterygota</taxon>
        <taxon>Diptera</taxon>
        <taxon>Nematocera</taxon>
        <taxon>Culicoidea</taxon>
        <taxon>Culicidae</taxon>
        <taxon>Anophelinae</taxon>
        <taxon>Anopheles</taxon>
    </lineage>
</organism>
<evidence type="ECO:0000313" key="3">
    <source>
        <dbReference type="Proteomes" id="UP000075920"/>
    </source>
</evidence>
<sequence length="62" mass="6992">MLARTCERERDGTNGPPRMWERETGKAFSAGVPAMAVKGMYEMHPNYYHPSMANNTTAANMR</sequence>
<proteinExistence type="predicted"/>
<accession>A0A182WK63</accession>
<reference evidence="2" key="2">
    <citation type="submission" date="2020-05" db="UniProtKB">
        <authorList>
            <consortium name="EnsemblMetazoa"/>
        </authorList>
    </citation>
    <scope>IDENTIFICATION</scope>
    <source>
        <strain evidence="2">MINIMUS1</strain>
    </source>
</reference>
<name>A0A182WK63_9DIPT</name>
<dbReference type="AlphaFoldDB" id="A0A182WK63"/>
<protein>
    <submittedName>
        <fullName evidence="2">Uncharacterized protein</fullName>
    </submittedName>
</protein>
<evidence type="ECO:0000313" key="2">
    <source>
        <dbReference type="EnsemblMetazoa" id="AMIN010775-PA"/>
    </source>
</evidence>
<feature type="region of interest" description="Disordered" evidence="1">
    <location>
        <begin position="1"/>
        <end position="25"/>
    </location>
</feature>
<dbReference type="Proteomes" id="UP000075920">
    <property type="component" value="Unassembled WGS sequence"/>
</dbReference>
<feature type="compositionally biased region" description="Basic and acidic residues" evidence="1">
    <location>
        <begin position="1"/>
        <end position="12"/>
    </location>
</feature>
<evidence type="ECO:0000256" key="1">
    <source>
        <dbReference type="SAM" id="MobiDB-lite"/>
    </source>
</evidence>
<keyword evidence="3" id="KW-1185">Reference proteome</keyword>
<dbReference type="VEuPathDB" id="VectorBase:AMIN010775"/>
<dbReference type="EnsemblMetazoa" id="AMIN010775-RA">
    <property type="protein sequence ID" value="AMIN010775-PA"/>
    <property type="gene ID" value="AMIN010775"/>
</dbReference>